<organism evidence="3">
    <name type="scientific">Aspergillus flavus</name>
    <dbReference type="NCBI Taxonomy" id="5059"/>
    <lineage>
        <taxon>Eukaryota</taxon>
        <taxon>Fungi</taxon>
        <taxon>Dikarya</taxon>
        <taxon>Ascomycota</taxon>
        <taxon>Pezizomycotina</taxon>
        <taxon>Eurotiomycetes</taxon>
        <taxon>Eurotiomycetidae</taxon>
        <taxon>Eurotiales</taxon>
        <taxon>Aspergillaceae</taxon>
        <taxon>Aspergillus</taxon>
        <taxon>Aspergillus subgen. Circumdati</taxon>
    </lineage>
</organism>
<keyword evidence="2" id="KW-1133">Transmembrane helix</keyword>
<dbReference type="Proteomes" id="UP000325434">
    <property type="component" value="Unassembled WGS sequence"/>
</dbReference>
<name>A0A5N6GK63_ASPFL</name>
<proteinExistence type="predicted"/>
<evidence type="ECO:0000313" key="3">
    <source>
        <dbReference type="EMBL" id="KAB8241470.1"/>
    </source>
</evidence>
<feature type="transmembrane region" description="Helical" evidence="2">
    <location>
        <begin position="21"/>
        <end position="50"/>
    </location>
</feature>
<keyword evidence="2" id="KW-0472">Membrane</keyword>
<feature type="region of interest" description="Disordered" evidence="1">
    <location>
        <begin position="162"/>
        <end position="182"/>
    </location>
</feature>
<feature type="compositionally biased region" description="Low complexity" evidence="1">
    <location>
        <begin position="166"/>
        <end position="182"/>
    </location>
</feature>
<evidence type="ECO:0000256" key="2">
    <source>
        <dbReference type="SAM" id="Phobius"/>
    </source>
</evidence>
<sequence length="182" mass="21434">MSGPEETWVQVMWLIHWGRAFFFFFFFFFFSVFFDYFLPFLLFSFLHFLIEILLDGDPIMLVPHPQYRNRSFLMCAFLTQFPSLYCLCLQTRYTSGSKIAPPALCPLCAKFRIHEIVLEILQWLKEKKKLLLLQILLPDAGEEIKPGGTVLELDSTLSSLRRFTPNNNNHKYNSNSNRTSRT</sequence>
<evidence type="ECO:0000256" key="1">
    <source>
        <dbReference type="SAM" id="MobiDB-lite"/>
    </source>
</evidence>
<accession>A0A5N6GK63</accession>
<gene>
    <name evidence="3" type="ORF">BDV35DRAFT_68361</name>
</gene>
<protein>
    <submittedName>
        <fullName evidence="3">Uncharacterized protein</fullName>
    </submittedName>
</protein>
<keyword evidence="2" id="KW-0812">Transmembrane</keyword>
<dbReference type="EMBL" id="ML734690">
    <property type="protein sequence ID" value="KAB8241470.1"/>
    <property type="molecule type" value="Genomic_DNA"/>
</dbReference>
<reference evidence="3" key="1">
    <citation type="submission" date="2019-04" db="EMBL/GenBank/DDBJ databases">
        <title>Friends and foes A comparative genomics study of 23 Aspergillus species from section Flavi.</title>
        <authorList>
            <consortium name="DOE Joint Genome Institute"/>
            <person name="Kjaerbolling I."/>
            <person name="Vesth T."/>
            <person name="Frisvad J.C."/>
            <person name="Nybo J.L."/>
            <person name="Theobald S."/>
            <person name="Kildgaard S."/>
            <person name="Isbrandt T."/>
            <person name="Kuo A."/>
            <person name="Sato A."/>
            <person name="Lyhne E.K."/>
            <person name="Kogle M.E."/>
            <person name="Wiebenga A."/>
            <person name="Kun R.S."/>
            <person name="Lubbers R.J."/>
            <person name="Makela M.R."/>
            <person name="Barry K."/>
            <person name="Chovatia M."/>
            <person name="Clum A."/>
            <person name="Daum C."/>
            <person name="Haridas S."/>
            <person name="He G."/>
            <person name="LaButti K."/>
            <person name="Lipzen A."/>
            <person name="Mondo S."/>
            <person name="Riley R."/>
            <person name="Salamov A."/>
            <person name="Simmons B.A."/>
            <person name="Magnuson J.K."/>
            <person name="Henrissat B."/>
            <person name="Mortensen U.H."/>
            <person name="Larsen T.O."/>
            <person name="Devries R.P."/>
            <person name="Grigoriev I.V."/>
            <person name="Machida M."/>
            <person name="Baker S.E."/>
            <person name="Andersen M.R."/>
        </authorList>
    </citation>
    <scope>NUCLEOTIDE SEQUENCE [LARGE SCALE GENOMIC DNA]</scope>
    <source>
        <strain evidence="3">CBS 121.62</strain>
    </source>
</reference>
<dbReference type="AlphaFoldDB" id="A0A5N6GK63"/>